<comment type="caution">
    <text evidence="1">The sequence shown here is derived from an EMBL/GenBank/DDBJ whole genome shotgun (WGS) entry which is preliminary data.</text>
</comment>
<evidence type="ECO:0000313" key="1">
    <source>
        <dbReference type="EMBL" id="KAJ0048661.1"/>
    </source>
</evidence>
<evidence type="ECO:0000313" key="2">
    <source>
        <dbReference type="Proteomes" id="UP001163603"/>
    </source>
</evidence>
<accession>A0ACC0ZAP9</accession>
<gene>
    <name evidence="1" type="ORF">Pint_16078</name>
</gene>
<dbReference type="EMBL" id="CM047737">
    <property type="protein sequence ID" value="KAJ0048661.1"/>
    <property type="molecule type" value="Genomic_DNA"/>
</dbReference>
<dbReference type="Proteomes" id="UP001163603">
    <property type="component" value="Chromosome 2"/>
</dbReference>
<reference evidence="2" key="1">
    <citation type="journal article" date="2023" name="G3 (Bethesda)">
        <title>Genome assembly and association tests identify interacting loci associated with vigor, precocity, and sex in interspecific pistachio rootstocks.</title>
        <authorList>
            <person name="Palmer W."/>
            <person name="Jacygrad E."/>
            <person name="Sagayaradj S."/>
            <person name="Cavanaugh K."/>
            <person name="Han R."/>
            <person name="Bertier L."/>
            <person name="Beede B."/>
            <person name="Kafkas S."/>
            <person name="Golino D."/>
            <person name="Preece J."/>
            <person name="Michelmore R."/>
        </authorList>
    </citation>
    <scope>NUCLEOTIDE SEQUENCE [LARGE SCALE GENOMIC DNA]</scope>
</reference>
<keyword evidence="2" id="KW-1185">Reference proteome</keyword>
<proteinExistence type="predicted"/>
<sequence>MRCLVSHQTKKKNVMSGQCLSFRMYVSMSTSICSFLCIIYFLMQINSQLGDSYFLISDPDSAGSPPRRVPPPISVKRGGNSVSRLSSLKDPTIAENVATPRNDYGLNKATPAAPMMPTVVSGIPPLGLPSLKTGLSDDDLRESAYELLVASILFSWVEVNPVEDRKKEKSSKFLSGLKSKKDKLHLQSQSSEKHSKLFDIVRVQMQISEAMGACTKRNLIQLAARRSCGQVDLPQISLGLLLGTFKSDFLNEKSYMQWKSRQVKITF</sequence>
<organism evidence="1 2">
    <name type="scientific">Pistacia integerrima</name>
    <dbReference type="NCBI Taxonomy" id="434235"/>
    <lineage>
        <taxon>Eukaryota</taxon>
        <taxon>Viridiplantae</taxon>
        <taxon>Streptophyta</taxon>
        <taxon>Embryophyta</taxon>
        <taxon>Tracheophyta</taxon>
        <taxon>Spermatophyta</taxon>
        <taxon>Magnoliopsida</taxon>
        <taxon>eudicotyledons</taxon>
        <taxon>Gunneridae</taxon>
        <taxon>Pentapetalae</taxon>
        <taxon>rosids</taxon>
        <taxon>malvids</taxon>
        <taxon>Sapindales</taxon>
        <taxon>Anacardiaceae</taxon>
        <taxon>Pistacia</taxon>
    </lineage>
</organism>
<name>A0ACC0ZAP9_9ROSI</name>
<protein>
    <submittedName>
        <fullName evidence="1">Uncharacterized protein</fullName>
    </submittedName>
</protein>